<evidence type="ECO:0000259" key="8">
    <source>
        <dbReference type="SMART" id="SM00829"/>
    </source>
</evidence>
<dbReference type="OrthoDB" id="2148442at2759"/>
<evidence type="ECO:0000256" key="4">
    <source>
        <dbReference type="ARBA" id="ARBA00022833"/>
    </source>
</evidence>
<feature type="domain" description="Enoyl reductase (ER)" evidence="8">
    <location>
        <begin position="10"/>
        <end position="361"/>
    </location>
</feature>
<dbReference type="GeneID" id="19200989"/>
<dbReference type="PANTHER" id="PTHR43161:SF9">
    <property type="entry name" value="SORBITOL DEHYDROGENASE"/>
    <property type="match status" value="1"/>
</dbReference>
<dbReference type="Pfam" id="PF08240">
    <property type="entry name" value="ADH_N"/>
    <property type="match status" value="1"/>
</dbReference>
<dbReference type="RefSeq" id="XP_007768543.1">
    <property type="nucleotide sequence ID" value="XM_007770353.1"/>
</dbReference>
<dbReference type="FunFam" id="3.40.50.720:FF:000068">
    <property type="entry name" value="Sorbitol dehydrogenase"/>
    <property type="match status" value="1"/>
</dbReference>
<evidence type="ECO:0000256" key="6">
    <source>
        <dbReference type="ARBA" id="ARBA00023027"/>
    </source>
</evidence>
<organism evidence="9 10">
    <name type="scientific">Coniophora puteana (strain RWD-64-598)</name>
    <name type="common">Brown rot fungus</name>
    <dbReference type="NCBI Taxonomy" id="741705"/>
    <lineage>
        <taxon>Eukaryota</taxon>
        <taxon>Fungi</taxon>
        <taxon>Dikarya</taxon>
        <taxon>Basidiomycota</taxon>
        <taxon>Agaricomycotina</taxon>
        <taxon>Agaricomycetes</taxon>
        <taxon>Agaricomycetidae</taxon>
        <taxon>Boletales</taxon>
        <taxon>Coniophorineae</taxon>
        <taxon>Coniophoraceae</taxon>
        <taxon>Coniophora</taxon>
    </lineage>
</organism>
<dbReference type="GO" id="GO:0003939">
    <property type="term" value="F:L-iditol 2-dehydrogenase (NAD+) activity"/>
    <property type="evidence" value="ECO:0007669"/>
    <property type="project" value="TreeGrafter"/>
</dbReference>
<dbReference type="AlphaFoldDB" id="A0A5M3MPZ1"/>
<dbReference type="SUPFAM" id="SSF51735">
    <property type="entry name" value="NAD(P)-binding Rossmann-fold domains"/>
    <property type="match status" value="1"/>
</dbReference>
<dbReference type="Gene3D" id="3.40.50.720">
    <property type="entry name" value="NAD(P)-binding Rossmann-like Domain"/>
    <property type="match status" value="1"/>
</dbReference>
<keyword evidence="5" id="KW-0560">Oxidoreductase</keyword>
<dbReference type="Pfam" id="PF00107">
    <property type="entry name" value="ADH_zinc_N"/>
    <property type="match status" value="1"/>
</dbReference>
<evidence type="ECO:0000256" key="1">
    <source>
        <dbReference type="ARBA" id="ARBA00001947"/>
    </source>
</evidence>
<dbReference type="InterPro" id="IPR013154">
    <property type="entry name" value="ADH-like_N"/>
</dbReference>
<dbReference type="SMART" id="SM00829">
    <property type="entry name" value="PKS_ER"/>
    <property type="match status" value="1"/>
</dbReference>
<dbReference type="PANTHER" id="PTHR43161">
    <property type="entry name" value="SORBITOL DEHYDROGENASE"/>
    <property type="match status" value="1"/>
</dbReference>
<dbReference type="InterPro" id="IPR020843">
    <property type="entry name" value="ER"/>
</dbReference>
<evidence type="ECO:0000313" key="9">
    <source>
        <dbReference type="EMBL" id="EIW81126.1"/>
    </source>
</evidence>
<keyword evidence="10" id="KW-1185">Reference proteome</keyword>
<dbReference type="Proteomes" id="UP000053558">
    <property type="component" value="Unassembled WGS sequence"/>
</dbReference>
<comment type="cofactor">
    <cofactor evidence="1 7">
        <name>Zn(2+)</name>
        <dbReference type="ChEBI" id="CHEBI:29105"/>
    </cofactor>
</comment>
<dbReference type="GO" id="GO:0006062">
    <property type="term" value="P:sorbitol catabolic process"/>
    <property type="evidence" value="ECO:0007669"/>
    <property type="project" value="TreeGrafter"/>
</dbReference>
<proteinExistence type="inferred from homology"/>
<dbReference type="InterPro" id="IPR011032">
    <property type="entry name" value="GroES-like_sf"/>
</dbReference>
<dbReference type="InterPro" id="IPR045306">
    <property type="entry name" value="SDH-like"/>
</dbReference>
<dbReference type="GO" id="GO:0008270">
    <property type="term" value="F:zinc ion binding"/>
    <property type="evidence" value="ECO:0007669"/>
    <property type="project" value="InterPro"/>
</dbReference>
<dbReference type="InterPro" id="IPR036291">
    <property type="entry name" value="NAD(P)-bd_dom_sf"/>
</dbReference>
<evidence type="ECO:0000313" key="10">
    <source>
        <dbReference type="Proteomes" id="UP000053558"/>
    </source>
</evidence>
<reference evidence="10" key="1">
    <citation type="journal article" date="2012" name="Science">
        <title>The Paleozoic origin of enzymatic lignin decomposition reconstructed from 31 fungal genomes.</title>
        <authorList>
            <person name="Floudas D."/>
            <person name="Binder M."/>
            <person name="Riley R."/>
            <person name="Barry K."/>
            <person name="Blanchette R.A."/>
            <person name="Henrissat B."/>
            <person name="Martinez A.T."/>
            <person name="Otillar R."/>
            <person name="Spatafora J.W."/>
            <person name="Yadav J.S."/>
            <person name="Aerts A."/>
            <person name="Benoit I."/>
            <person name="Boyd A."/>
            <person name="Carlson A."/>
            <person name="Copeland A."/>
            <person name="Coutinho P.M."/>
            <person name="de Vries R.P."/>
            <person name="Ferreira P."/>
            <person name="Findley K."/>
            <person name="Foster B."/>
            <person name="Gaskell J."/>
            <person name="Glotzer D."/>
            <person name="Gorecki P."/>
            <person name="Heitman J."/>
            <person name="Hesse C."/>
            <person name="Hori C."/>
            <person name="Igarashi K."/>
            <person name="Jurgens J.A."/>
            <person name="Kallen N."/>
            <person name="Kersten P."/>
            <person name="Kohler A."/>
            <person name="Kuees U."/>
            <person name="Kumar T.K.A."/>
            <person name="Kuo A."/>
            <person name="LaButti K."/>
            <person name="Larrondo L.F."/>
            <person name="Lindquist E."/>
            <person name="Ling A."/>
            <person name="Lombard V."/>
            <person name="Lucas S."/>
            <person name="Lundell T."/>
            <person name="Martin R."/>
            <person name="McLaughlin D.J."/>
            <person name="Morgenstern I."/>
            <person name="Morin E."/>
            <person name="Murat C."/>
            <person name="Nagy L.G."/>
            <person name="Nolan M."/>
            <person name="Ohm R.A."/>
            <person name="Patyshakuliyeva A."/>
            <person name="Rokas A."/>
            <person name="Ruiz-Duenas F.J."/>
            <person name="Sabat G."/>
            <person name="Salamov A."/>
            <person name="Samejima M."/>
            <person name="Schmutz J."/>
            <person name="Slot J.C."/>
            <person name="St John F."/>
            <person name="Stenlid J."/>
            <person name="Sun H."/>
            <person name="Sun S."/>
            <person name="Syed K."/>
            <person name="Tsang A."/>
            <person name="Wiebenga A."/>
            <person name="Young D."/>
            <person name="Pisabarro A."/>
            <person name="Eastwood D.C."/>
            <person name="Martin F."/>
            <person name="Cullen D."/>
            <person name="Grigoriev I.V."/>
            <person name="Hibbett D.S."/>
        </authorList>
    </citation>
    <scope>NUCLEOTIDE SEQUENCE [LARGE SCALE GENOMIC DNA]</scope>
    <source>
        <strain evidence="10">RWD-64-598 SS2</strain>
    </source>
</reference>
<dbReference type="CDD" id="cd05285">
    <property type="entry name" value="sorbitol_DH"/>
    <property type="match status" value="1"/>
</dbReference>
<comment type="similarity">
    <text evidence="2 7">Belongs to the zinc-containing alcohol dehydrogenase family.</text>
</comment>
<evidence type="ECO:0000256" key="2">
    <source>
        <dbReference type="ARBA" id="ARBA00008072"/>
    </source>
</evidence>
<evidence type="ECO:0000256" key="7">
    <source>
        <dbReference type="RuleBase" id="RU361277"/>
    </source>
</evidence>
<name>A0A5M3MPZ1_CONPW</name>
<accession>A0A5M3MPZ1</accession>
<dbReference type="EMBL" id="JH711578">
    <property type="protein sequence ID" value="EIW81126.1"/>
    <property type="molecule type" value="Genomic_DNA"/>
</dbReference>
<keyword evidence="4 7" id="KW-0862">Zinc</keyword>
<dbReference type="KEGG" id="cput:CONPUDRAFT_137211"/>
<dbReference type="InterPro" id="IPR013149">
    <property type="entry name" value="ADH-like_C"/>
</dbReference>
<dbReference type="PROSITE" id="PS00059">
    <property type="entry name" value="ADH_ZINC"/>
    <property type="match status" value="1"/>
</dbReference>
<dbReference type="SUPFAM" id="SSF50129">
    <property type="entry name" value="GroES-like"/>
    <property type="match status" value="1"/>
</dbReference>
<sequence length="375" mass="39812">MSDNPSFVLKSVEDVAFEQRPIPEIEPTEVLVEVKKTGICGSDVHYLLEGRIGDNVVENPMVLGHESSGVVAKVGSGITSLKKGDRVAIEPGATCRRCESCKSGRYQLCPDVQFAATPPVDGTLGRYYRIPADLAYLLPPHLTLEDGAMMEPLSVAVHAVSTLGSFRAGKSIAVFGAGPVGILCMAVAKAMGASRIIAVDIVQGRLDFAKSYIGADIFLPPSPEKDESKAATSRRSAKTMKEQLKITERGAGSIDLVIDASGVEVSVQTGLRICKAAGTYVQVGMGKPDVTVDMGVIMQKELQLKGSFRYGPGDYPLAIQLVAEGKIDLKPLVSHRYKFEDAETAFQTTRNGKSEDGKGVIKAIISGPGVAVDSN</sequence>
<dbReference type="InterPro" id="IPR002328">
    <property type="entry name" value="ADH_Zn_CS"/>
</dbReference>
<gene>
    <name evidence="9" type="ORF">CONPUDRAFT_137211</name>
</gene>
<dbReference type="OMA" id="MQNSCAP"/>
<comment type="caution">
    <text evidence="9">The sequence shown here is derived from an EMBL/GenBank/DDBJ whole genome shotgun (WGS) entry which is preliminary data.</text>
</comment>
<keyword evidence="6" id="KW-0520">NAD</keyword>
<evidence type="ECO:0000256" key="3">
    <source>
        <dbReference type="ARBA" id="ARBA00022723"/>
    </source>
</evidence>
<dbReference type="Gene3D" id="3.90.180.10">
    <property type="entry name" value="Medium-chain alcohol dehydrogenases, catalytic domain"/>
    <property type="match status" value="1"/>
</dbReference>
<keyword evidence="3 7" id="KW-0479">Metal-binding</keyword>
<protein>
    <submittedName>
        <fullName evidence="9">Xylitol dehydrogenase</fullName>
    </submittedName>
</protein>
<evidence type="ECO:0000256" key="5">
    <source>
        <dbReference type="ARBA" id="ARBA00023002"/>
    </source>
</evidence>